<evidence type="ECO:0000256" key="1">
    <source>
        <dbReference type="SAM" id="MobiDB-lite"/>
    </source>
</evidence>
<dbReference type="OrthoDB" id="66620at2759"/>
<keyword evidence="2" id="KW-0812">Transmembrane</keyword>
<feature type="compositionally biased region" description="Basic and acidic residues" evidence="1">
    <location>
        <begin position="216"/>
        <end position="227"/>
    </location>
</feature>
<dbReference type="STRING" id="2094558.A0A314Y877"/>
<dbReference type="Proteomes" id="UP000250321">
    <property type="component" value="Unassembled WGS sequence"/>
</dbReference>
<feature type="region of interest" description="Disordered" evidence="1">
    <location>
        <begin position="175"/>
        <end position="266"/>
    </location>
</feature>
<sequence>MAAYPMSQQFSVDRLAIVPASAEADWNQAFNFSSNVEFLSSCIQKTKGDVTQALVYSSRNEIHLPTTSRKTKPYLWGANIWADVGSSSEVFCSAGSYCPTTVKRIPCSSGHYCRMGSTSEKRCFALTSCNPSTANQNMHAYGIMLIAALSTLLLIIYNCSDQVLTTRGRRLAKSREAAARSARETAKAQQRWKSAKDAAKKHASGLQAHLSRTFSRKKDTPDPEKLKILNQSKPDIDDGLPIPPHPSTSGVSLSSPVPSEGKKKEPSELMQIMRKIEEDPDCYEGFSIGAEDTNVGNVPKGKQINTHSQIFKYAYAQLEKEKAQQQEYKDLTSQGWLKWLLIMK</sequence>
<keyword evidence="2" id="KW-0472">Membrane</keyword>
<organism evidence="3 4">
    <name type="scientific">Prunus yedoensis var. nudiflora</name>
    <dbReference type="NCBI Taxonomy" id="2094558"/>
    <lineage>
        <taxon>Eukaryota</taxon>
        <taxon>Viridiplantae</taxon>
        <taxon>Streptophyta</taxon>
        <taxon>Embryophyta</taxon>
        <taxon>Tracheophyta</taxon>
        <taxon>Spermatophyta</taxon>
        <taxon>Magnoliopsida</taxon>
        <taxon>eudicotyledons</taxon>
        <taxon>Gunneridae</taxon>
        <taxon>Pentapetalae</taxon>
        <taxon>rosids</taxon>
        <taxon>fabids</taxon>
        <taxon>Rosales</taxon>
        <taxon>Rosaceae</taxon>
        <taxon>Amygdaloideae</taxon>
        <taxon>Amygdaleae</taxon>
        <taxon>Prunus</taxon>
    </lineage>
</organism>
<reference evidence="3 4" key="1">
    <citation type="submission" date="2018-02" db="EMBL/GenBank/DDBJ databases">
        <title>Draft genome of wild Prunus yedoensis var. nudiflora.</title>
        <authorList>
            <person name="Baek S."/>
            <person name="Kim J.-H."/>
            <person name="Choi K."/>
            <person name="Kim G.-B."/>
            <person name="Cho A."/>
            <person name="Jang H."/>
            <person name="Shin C.-H."/>
            <person name="Yu H.-J."/>
            <person name="Mun J.-H."/>
        </authorList>
    </citation>
    <scope>NUCLEOTIDE SEQUENCE [LARGE SCALE GENOMIC DNA]</scope>
    <source>
        <strain evidence="4">cv. Jeju island</strain>
        <tissue evidence="3">Leaf</tissue>
    </source>
</reference>
<keyword evidence="2" id="KW-1133">Transmembrane helix</keyword>
<evidence type="ECO:0000313" key="4">
    <source>
        <dbReference type="Proteomes" id="UP000250321"/>
    </source>
</evidence>
<proteinExistence type="predicted"/>
<feature type="compositionally biased region" description="Basic and acidic residues" evidence="1">
    <location>
        <begin position="175"/>
        <end position="186"/>
    </location>
</feature>
<feature type="transmembrane region" description="Helical" evidence="2">
    <location>
        <begin position="138"/>
        <end position="160"/>
    </location>
</feature>
<gene>
    <name evidence="3" type="ORF">Pyn_26847</name>
</gene>
<keyword evidence="4" id="KW-1185">Reference proteome</keyword>
<dbReference type="EMBL" id="PJQY01001530">
    <property type="protein sequence ID" value="PQQ01820.1"/>
    <property type="molecule type" value="Genomic_DNA"/>
</dbReference>
<protein>
    <submittedName>
        <fullName evidence="3">ABC transporter G family member 24-like</fullName>
    </submittedName>
</protein>
<dbReference type="AlphaFoldDB" id="A0A314Y877"/>
<comment type="caution">
    <text evidence="3">The sequence shown here is derived from an EMBL/GenBank/DDBJ whole genome shotgun (WGS) entry which is preliminary data.</text>
</comment>
<evidence type="ECO:0000256" key="2">
    <source>
        <dbReference type="SAM" id="Phobius"/>
    </source>
</evidence>
<accession>A0A314Y877</accession>
<evidence type="ECO:0000313" key="3">
    <source>
        <dbReference type="EMBL" id="PQQ01820.1"/>
    </source>
</evidence>
<name>A0A314Y877_PRUYE</name>
<feature type="compositionally biased region" description="Polar residues" evidence="1">
    <location>
        <begin position="247"/>
        <end position="257"/>
    </location>
</feature>